<feature type="binding site" evidence="6">
    <location>
        <position position="115"/>
    </location>
    <ligand>
        <name>ATP</name>
        <dbReference type="ChEBI" id="CHEBI:30616"/>
    </ligand>
</feature>
<dbReference type="InterPro" id="IPR005522">
    <property type="entry name" value="IPK"/>
</dbReference>
<dbReference type="PDB" id="8T8U">
    <property type="method" value="X-ray"/>
    <property type="resolution" value="2.01 A"/>
    <property type="chains" value="A=1-265"/>
</dbReference>
<name>A0A3G4ZNY6_9VIRU</name>
<dbReference type="PDB" id="8T97">
    <property type="method" value="X-ray"/>
    <property type="resolution" value="2.46 A"/>
    <property type="chains" value="A=17-265"/>
</dbReference>
<evidence type="ECO:0000256" key="1">
    <source>
        <dbReference type="ARBA" id="ARBA00022679"/>
    </source>
</evidence>
<sequence>MSITDMPNMANIANMADITNMSNIDLQSSKSVADEVIADIAEIVNKESIRIFPRIAGRSYIIYGQTSGIICKRMEKSDNEFVIYNYISEHYDKFLKKYVPKLYGKNNDMLLLEDLTYNYNNPNVMDVKIGARKRKSHTSGFFSIRGYTNSHDYKFDPDEYLTSESTINHIKNFMEAGGENRDKTKQVLLKWIMKLSELANDLFEINLKFDGVSLIFIYDDDCSKCDVNVVDFSRVKLIDTNDQMTISAVTNLIKILSELADNPLN</sequence>
<keyword evidence="4 5" id="KW-0547">Nucleotide-binding</keyword>
<keyword evidence="2" id="KW-0418">Kinase</keyword>
<dbReference type="Pfam" id="PF03770">
    <property type="entry name" value="IPK"/>
    <property type="match status" value="2"/>
</dbReference>
<dbReference type="SMR" id="A0A3G4ZNY6"/>
<dbReference type="SUPFAM" id="SSF56104">
    <property type="entry name" value="SAICAR synthase-like"/>
    <property type="match status" value="1"/>
</dbReference>
<dbReference type="PDB" id="8T8Y">
    <property type="method" value="X-ray"/>
    <property type="resolution" value="2.50 A"/>
    <property type="chains" value="A=17-265"/>
</dbReference>
<reference evidence="4 5" key="2">
    <citation type="journal article" date="2024" name="EMBO J.">
        <title>Biochemical and structural characterization of an inositol pyrophosphate kinase from a giant virus.</title>
        <authorList>
            <person name="Zong G."/>
            <person name="Desfougeres Y."/>
            <person name="Portela-Torres P."/>
            <person name="Kwon Y.U."/>
            <person name="Saiardi A."/>
            <person name="Shears S.B."/>
            <person name="Wang H."/>
        </authorList>
    </citation>
    <scope>X-RAY CRYSTALLOGRAPHY (1.95 ANGSTROMS) OF 17-265 IN COMPLEX WITH 1D-MYO-INOSITOL HEXAKISPHOSPHATE; ADP; ATP AND MG(2+)</scope>
</reference>
<proteinExistence type="evidence at protein level"/>
<feature type="binding site" evidence="6">
    <location>
        <position position="126"/>
    </location>
    <ligand>
        <name>ATP</name>
        <dbReference type="ChEBI" id="CHEBI:30616"/>
    </ligand>
</feature>
<feature type="binding site" evidence="4 5">
    <location>
        <position position="113"/>
    </location>
    <ligand>
        <name>ADP</name>
        <dbReference type="ChEBI" id="CHEBI:456216"/>
    </ligand>
</feature>
<feature type="binding site" evidence="9">
    <location>
        <position position="134"/>
    </location>
    <ligand>
        <name>1D-myo-inositol hexakisphosphate</name>
        <dbReference type="ChEBI" id="CHEBI:58130"/>
    </ligand>
</feature>
<feature type="binding site" evidence="9">
    <location>
        <position position="135"/>
    </location>
    <ligand>
        <name>1D-myo-inositol hexakisphosphate</name>
        <dbReference type="ChEBI" id="CHEBI:58130"/>
    </ligand>
</feature>
<dbReference type="InterPro" id="IPR038286">
    <property type="entry name" value="IPK_sf"/>
</dbReference>
<dbReference type="PDB" id="8T8V">
    <property type="method" value="X-ray"/>
    <property type="resolution" value="1.96 A"/>
    <property type="chains" value="A=17-265"/>
</dbReference>
<dbReference type="PDB" id="8T95">
    <property type="method" value="X-ray"/>
    <property type="resolution" value="2.61 A"/>
    <property type="chains" value="A=17-265"/>
</dbReference>
<dbReference type="EMBL" id="MK071987">
    <property type="protein sequence ID" value="AYV76578.1"/>
    <property type="molecule type" value="Genomic_DNA"/>
</dbReference>
<reference evidence="3" key="1">
    <citation type="submission" date="2018-10" db="EMBL/GenBank/DDBJ databases">
        <title>Hidden diversity of soil giant viruses.</title>
        <authorList>
            <person name="Schulz F."/>
            <person name="Alteio L."/>
            <person name="Goudeau D."/>
            <person name="Ryan E.M."/>
            <person name="Malmstrom R.R."/>
            <person name="Blanchard J."/>
            <person name="Woyke T."/>
        </authorList>
    </citation>
    <scope>NUCLEOTIDE SEQUENCE</scope>
    <source>
        <strain evidence="3">TEV1</strain>
    </source>
</reference>
<feature type="binding site" evidence="6">
    <location>
        <position position="55"/>
    </location>
    <ligand>
        <name>ATP</name>
        <dbReference type="ChEBI" id="CHEBI:30616"/>
    </ligand>
</feature>
<dbReference type="GO" id="GO:0016301">
    <property type="term" value="F:kinase activity"/>
    <property type="evidence" value="ECO:0007669"/>
    <property type="project" value="UniProtKB-KW"/>
</dbReference>
<feature type="binding site" evidence="8 10">
    <location>
        <position position="231"/>
    </location>
    <ligand>
        <name>ADP</name>
        <dbReference type="ChEBI" id="CHEBI:456216"/>
    </ligand>
</feature>
<feature type="binding site" evidence="4 5">
    <location>
        <position position="58"/>
    </location>
    <ligand>
        <name>ADP</name>
        <dbReference type="ChEBI" id="CHEBI:456216"/>
    </ligand>
</feature>
<feature type="binding site" evidence="4 5">
    <location>
        <position position="59"/>
    </location>
    <ligand>
        <name>ADP</name>
        <dbReference type="ChEBI" id="CHEBI:456216"/>
    </ligand>
</feature>
<feature type="binding site" evidence="6">
    <location>
        <position position="72"/>
    </location>
    <ligand>
        <name>ATP</name>
        <dbReference type="ChEBI" id="CHEBI:30616"/>
    </ligand>
</feature>
<dbReference type="PDB" id="8T8X">
    <property type="method" value="X-ray"/>
    <property type="resolution" value="2.59 A"/>
    <property type="chains" value="A=17-265"/>
</dbReference>
<dbReference type="PDB" id="8T8W">
    <property type="method" value="X-ray"/>
    <property type="resolution" value="2.00 A"/>
    <property type="chains" value="A=17-265"/>
</dbReference>
<evidence type="ECO:0007829" key="9">
    <source>
        <dbReference type="PDB" id="8T91"/>
    </source>
</evidence>
<evidence type="ECO:0007829" key="4">
    <source>
        <dbReference type="PDB" id="8T8U"/>
    </source>
</evidence>
<dbReference type="PANTHER" id="PTHR12400">
    <property type="entry name" value="INOSITOL POLYPHOSPHATE KINASE"/>
    <property type="match status" value="1"/>
</dbReference>
<keyword evidence="6" id="KW-0067">ATP-binding</keyword>
<dbReference type="GO" id="GO:0032958">
    <property type="term" value="P:inositol phosphate biosynthetic process"/>
    <property type="evidence" value="ECO:0007669"/>
    <property type="project" value="InterPro"/>
</dbReference>
<keyword evidence="1" id="KW-0808">Transferase</keyword>
<dbReference type="PANTHER" id="PTHR12400:SF21">
    <property type="entry name" value="KINASE"/>
    <property type="match status" value="1"/>
</dbReference>
<feature type="binding site" evidence="4 5">
    <location>
        <position position="114"/>
    </location>
    <ligand>
        <name>ADP</name>
        <dbReference type="ChEBI" id="CHEBI:456216"/>
    </ligand>
</feature>
<feature type="binding site" evidence="9">
    <location>
        <position position="132"/>
    </location>
    <ligand>
        <name>1D-myo-inositol hexakisphosphate</name>
        <dbReference type="ChEBI" id="CHEBI:58130"/>
    </ligand>
</feature>
<feature type="binding site" evidence="9">
    <location>
        <position position="128"/>
    </location>
    <ligand>
        <name>1D-myo-inositol hexakisphosphate</name>
        <dbReference type="ChEBI" id="CHEBI:58130"/>
    </ligand>
</feature>
<dbReference type="GO" id="GO:0046872">
    <property type="term" value="F:metal ion binding"/>
    <property type="evidence" value="ECO:0007669"/>
    <property type="project" value="UniProtKB-KW"/>
</dbReference>
<evidence type="ECO:0007829" key="5">
    <source>
        <dbReference type="PDB" id="8T8V"/>
    </source>
</evidence>
<feature type="binding site" evidence="9">
    <location>
        <position position="76"/>
    </location>
    <ligand>
        <name>1D-myo-inositol hexakisphosphate</name>
        <dbReference type="ChEBI" id="CHEBI:58130"/>
    </ligand>
</feature>
<evidence type="ECO:0007829" key="8">
    <source>
        <dbReference type="PDB" id="8T90"/>
    </source>
</evidence>
<feature type="binding site" evidence="6">
    <location>
        <position position="59"/>
    </location>
    <ligand>
        <name>ATP</name>
        <dbReference type="ChEBI" id="CHEBI:30616"/>
    </ligand>
</feature>
<feature type="binding site" evidence="4 5">
    <location>
        <position position="72"/>
    </location>
    <ligand>
        <name>ADP</name>
        <dbReference type="ChEBI" id="CHEBI:456216"/>
    </ligand>
</feature>
<feature type="binding site" evidence="9">
    <location>
        <position position="133"/>
    </location>
    <ligand>
        <name>1D-myo-inositol hexakisphosphate</name>
        <dbReference type="ChEBI" id="CHEBI:58130"/>
    </ligand>
</feature>
<evidence type="ECO:0008006" key="11">
    <source>
        <dbReference type="Google" id="ProtNLM"/>
    </source>
</evidence>
<feature type="binding site" evidence="4 5">
    <location>
        <position position="55"/>
    </location>
    <ligand>
        <name>ADP</name>
        <dbReference type="ChEBI" id="CHEBI:456216"/>
    </ligand>
</feature>
<keyword evidence="4 5" id="KW-0479">Metal-binding</keyword>
<evidence type="ECO:0000256" key="2">
    <source>
        <dbReference type="ARBA" id="ARBA00022777"/>
    </source>
</evidence>
<feature type="binding site" evidence="6">
    <location>
        <position position="114"/>
    </location>
    <ligand>
        <name>ATP</name>
        <dbReference type="ChEBI" id="CHEBI:30616"/>
    </ligand>
</feature>
<dbReference type="PDB" id="8T93">
    <property type="method" value="X-ray"/>
    <property type="resolution" value="1.95 A"/>
    <property type="chains" value="A=17-265"/>
</dbReference>
<protein>
    <recommendedName>
        <fullName evidence="11">Kinase</fullName>
    </recommendedName>
</protein>
<dbReference type="PDB" id="8T91">
    <property type="method" value="X-ray"/>
    <property type="resolution" value="2.56 A"/>
    <property type="chains" value="A=17-265"/>
</dbReference>
<dbReference type="PDB" id="8T96">
    <property type="method" value="X-ray"/>
    <property type="resolution" value="2.36 A"/>
    <property type="chains" value="A=17-265"/>
</dbReference>
<organism evidence="3">
    <name type="scientific">Terrestrivirus sp</name>
    <dbReference type="NCBI Taxonomy" id="2487775"/>
    <lineage>
        <taxon>Viruses</taxon>
        <taxon>Varidnaviria</taxon>
        <taxon>Bamfordvirae</taxon>
        <taxon>Nucleocytoviricota</taxon>
        <taxon>Megaviricetes</taxon>
        <taxon>Imitervirales</taxon>
        <taxon>Mimiviridae</taxon>
        <taxon>Klosneuvirinae</taxon>
    </lineage>
</organism>
<feature type="binding site" evidence="6">
    <location>
        <position position="58"/>
    </location>
    <ligand>
        <name>ATP</name>
        <dbReference type="ChEBI" id="CHEBI:30616"/>
    </ligand>
</feature>
<evidence type="ECO:0007829" key="7">
    <source>
        <dbReference type="PDB" id="8T8Z"/>
    </source>
</evidence>
<dbReference type="PDB" id="8T92">
    <property type="method" value="X-ray"/>
    <property type="resolution" value="2.30 A"/>
    <property type="chains" value="A=17-265"/>
</dbReference>
<feature type="binding site" evidence="9">
    <location>
        <position position="234"/>
    </location>
    <ligand>
        <name>1D-myo-inositol hexakisphosphate</name>
        <dbReference type="ChEBI" id="CHEBI:58130"/>
    </ligand>
</feature>
<evidence type="ECO:0000313" key="3">
    <source>
        <dbReference type="EMBL" id="AYV76578.1"/>
    </source>
</evidence>
<gene>
    <name evidence="3" type="ORF">Terrestrivirus9_15</name>
</gene>
<dbReference type="PDB" id="8T8Z">
    <property type="method" value="X-ray"/>
    <property type="resolution" value="2.60 A"/>
    <property type="chains" value="A=17-265"/>
</dbReference>
<feature type="binding site" evidence="6">
    <location>
        <position position="113"/>
    </location>
    <ligand>
        <name>ATP</name>
        <dbReference type="ChEBI" id="CHEBI:30616"/>
    </ligand>
</feature>
<evidence type="ECO:0007829" key="10">
    <source>
        <dbReference type="PDB" id="8T93"/>
    </source>
</evidence>
<feature type="binding site" evidence="4 5">
    <location>
        <position position="126"/>
    </location>
    <ligand>
        <name>ADP</name>
        <dbReference type="ChEBI" id="CHEBI:456216"/>
    </ligand>
</feature>
<feature type="binding site" evidence="7 8">
    <location>
        <position position="56"/>
    </location>
    <ligand>
        <name>ADP</name>
        <dbReference type="ChEBI" id="CHEBI:456216"/>
    </ligand>
</feature>
<feature type="binding site" evidence="4 5">
    <location>
        <position position="115"/>
    </location>
    <ligand>
        <name>ADP</name>
        <dbReference type="ChEBI" id="CHEBI:456216"/>
    </ligand>
</feature>
<feature type="binding site" evidence="4 5">
    <location>
        <position position="231"/>
    </location>
    <ligand>
        <name>Mg(2+)</name>
        <dbReference type="ChEBI" id="CHEBI:18420"/>
    </ligand>
</feature>
<feature type="binding site" evidence="6">
    <location>
        <position position="56"/>
    </location>
    <ligand>
        <name>ATP</name>
        <dbReference type="ChEBI" id="CHEBI:30616"/>
    </ligand>
</feature>
<evidence type="ECO:0007829" key="6">
    <source>
        <dbReference type="PDB" id="8T8W"/>
    </source>
</evidence>
<dbReference type="PDB" id="8T90">
    <property type="method" value="X-ray"/>
    <property type="resolution" value="2.30 A"/>
    <property type="chains" value="A=17-265"/>
</dbReference>
<dbReference type="GO" id="GO:0005524">
    <property type="term" value="F:ATP binding"/>
    <property type="evidence" value="ECO:0007669"/>
    <property type="project" value="UniProtKB-KW"/>
</dbReference>
<accession>A0A3G4ZNY6</accession>
<dbReference type="Gene3D" id="3.30.470.160">
    <property type="entry name" value="Inositol polyphosphate kinase"/>
    <property type="match status" value="1"/>
</dbReference>
<keyword evidence="4 5" id="KW-0002">3D-structure</keyword>